<protein>
    <submittedName>
        <fullName evidence="1">Uncharacterized protein</fullName>
    </submittedName>
</protein>
<dbReference type="AlphaFoldDB" id="A0A0F9TTX1"/>
<organism evidence="1">
    <name type="scientific">marine sediment metagenome</name>
    <dbReference type="NCBI Taxonomy" id="412755"/>
    <lineage>
        <taxon>unclassified sequences</taxon>
        <taxon>metagenomes</taxon>
        <taxon>ecological metagenomes</taxon>
    </lineage>
</organism>
<gene>
    <name evidence="1" type="ORF">LCGC14_0689450</name>
</gene>
<proteinExistence type="predicted"/>
<dbReference type="EMBL" id="LAZR01001428">
    <property type="protein sequence ID" value="KKN44808.1"/>
    <property type="molecule type" value="Genomic_DNA"/>
</dbReference>
<comment type="caution">
    <text evidence="1">The sequence shown here is derived from an EMBL/GenBank/DDBJ whole genome shotgun (WGS) entry which is preliminary data.</text>
</comment>
<reference evidence="1" key="1">
    <citation type="journal article" date="2015" name="Nature">
        <title>Complex archaea that bridge the gap between prokaryotes and eukaryotes.</title>
        <authorList>
            <person name="Spang A."/>
            <person name="Saw J.H."/>
            <person name="Jorgensen S.L."/>
            <person name="Zaremba-Niedzwiedzka K."/>
            <person name="Martijn J."/>
            <person name="Lind A.E."/>
            <person name="van Eijk R."/>
            <person name="Schleper C."/>
            <person name="Guy L."/>
            <person name="Ettema T.J."/>
        </authorList>
    </citation>
    <scope>NUCLEOTIDE SEQUENCE</scope>
</reference>
<name>A0A0F9TTX1_9ZZZZ</name>
<sequence length="50" mass="5400">MTDGDKEVVVKRKGKKIITVKGKNLEKNFCSNCGSPISGKICEICGSKID</sequence>
<evidence type="ECO:0000313" key="1">
    <source>
        <dbReference type="EMBL" id="KKN44808.1"/>
    </source>
</evidence>
<accession>A0A0F9TTX1</accession>